<evidence type="ECO:0000256" key="7">
    <source>
        <dbReference type="PIRNR" id="PIRNR000862"/>
    </source>
</evidence>
<keyword evidence="6" id="KW-0325">Glycoprotein</keyword>
<dbReference type="InterPro" id="IPR025483">
    <property type="entry name" value="Lipase_euk"/>
</dbReference>
<dbReference type="InterPro" id="IPR029058">
    <property type="entry name" value="AB_hydrolase_fold"/>
</dbReference>
<comment type="caution">
    <text evidence="11">The sequence shown here is derived from an EMBL/GenBank/DDBJ whole genome shotgun (WGS) entry which is preliminary data.</text>
</comment>
<feature type="active site" description="Charge relay system" evidence="8">
    <location>
        <position position="358"/>
    </location>
</feature>
<dbReference type="Proteomes" id="UP000826195">
    <property type="component" value="Unassembled WGS sequence"/>
</dbReference>
<feature type="domain" description="Partial AB-hydrolase lipase" evidence="10">
    <location>
        <begin position="49"/>
        <end position="108"/>
    </location>
</feature>
<evidence type="ECO:0000256" key="9">
    <source>
        <dbReference type="SAM" id="SignalP"/>
    </source>
</evidence>
<dbReference type="InterPro" id="IPR006693">
    <property type="entry name" value="AB_hydrolase_lipase"/>
</dbReference>
<dbReference type="PIRSF" id="PIRSF000862">
    <property type="entry name" value="Steryl_ester_lip"/>
    <property type="match status" value="1"/>
</dbReference>
<dbReference type="GO" id="GO:0016788">
    <property type="term" value="F:hydrolase activity, acting on ester bonds"/>
    <property type="evidence" value="ECO:0007669"/>
    <property type="project" value="InterPro"/>
</dbReference>
<keyword evidence="5" id="KW-0443">Lipid metabolism</keyword>
<dbReference type="SUPFAM" id="SSF53474">
    <property type="entry name" value="alpha/beta-Hydrolases"/>
    <property type="match status" value="1"/>
</dbReference>
<accession>A0AAV7IQ76</accession>
<dbReference type="AlphaFoldDB" id="A0AAV7IQ76"/>
<comment type="similarity">
    <text evidence="1 7">Belongs to the AB hydrolase superfamily. Lipase family.</text>
</comment>
<reference evidence="11 12" key="1">
    <citation type="journal article" date="2021" name="J. Hered.">
        <title>A chromosome-level genome assembly of the parasitoid wasp, Cotesia glomerata (Hymenoptera: Braconidae).</title>
        <authorList>
            <person name="Pinto B.J."/>
            <person name="Weis J.J."/>
            <person name="Gamble T."/>
            <person name="Ode P.J."/>
            <person name="Paul R."/>
            <person name="Zaspel J.M."/>
        </authorList>
    </citation>
    <scope>NUCLEOTIDE SEQUENCE [LARGE SCALE GENOMIC DNA]</scope>
    <source>
        <strain evidence="11">CgM1</strain>
    </source>
</reference>
<protein>
    <recommendedName>
        <fullName evidence="7">Lipase</fullName>
    </recommendedName>
</protein>
<organism evidence="11 12">
    <name type="scientific">Cotesia glomerata</name>
    <name type="common">Lepidopteran parasitic wasp</name>
    <name type="synonym">Apanteles glomeratus</name>
    <dbReference type="NCBI Taxonomy" id="32391"/>
    <lineage>
        <taxon>Eukaryota</taxon>
        <taxon>Metazoa</taxon>
        <taxon>Ecdysozoa</taxon>
        <taxon>Arthropoda</taxon>
        <taxon>Hexapoda</taxon>
        <taxon>Insecta</taxon>
        <taxon>Pterygota</taxon>
        <taxon>Neoptera</taxon>
        <taxon>Endopterygota</taxon>
        <taxon>Hymenoptera</taxon>
        <taxon>Apocrita</taxon>
        <taxon>Ichneumonoidea</taxon>
        <taxon>Braconidae</taxon>
        <taxon>Microgastrinae</taxon>
        <taxon>Cotesia</taxon>
    </lineage>
</organism>
<evidence type="ECO:0000313" key="12">
    <source>
        <dbReference type="Proteomes" id="UP000826195"/>
    </source>
</evidence>
<evidence type="ECO:0000256" key="1">
    <source>
        <dbReference type="ARBA" id="ARBA00010701"/>
    </source>
</evidence>
<evidence type="ECO:0000256" key="2">
    <source>
        <dbReference type="ARBA" id="ARBA00022729"/>
    </source>
</evidence>
<evidence type="ECO:0000259" key="10">
    <source>
        <dbReference type="Pfam" id="PF04083"/>
    </source>
</evidence>
<evidence type="ECO:0000256" key="3">
    <source>
        <dbReference type="ARBA" id="ARBA00022801"/>
    </source>
</evidence>
<evidence type="ECO:0000313" key="11">
    <source>
        <dbReference type="EMBL" id="KAH0554736.1"/>
    </source>
</evidence>
<dbReference type="PANTHER" id="PTHR11005">
    <property type="entry name" value="LYSOSOMAL ACID LIPASE-RELATED"/>
    <property type="match status" value="1"/>
</dbReference>
<gene>
    <name evidence="11" type="ORF">KQX54_012504</name>
</gene>
<dbReference type="Gene3D" id="3.40.50.1820">
    <property type="entry name" value="alpha/beta hydrolase"/>
    <property type="match status" value="1"/>
</dbReference>
<keyword evidence="2 9" id="KW-0732">Signal</keyword>
<proteinExistence type="inferred from homology"/>
<keyword evidence="3 7" id="KW-0378">Hydrolase</keyword>
<evidence type="ECO:0000256" key="4">
    <source>
        <dbReference type="ARBA" id="ARBA00022963"/>
    </source>
</evidence>
<keyword evidence="4 7" id="KW-0442">Lipid degradation</keyword>
<feature type="chain" id="PRO_5043798544" description="Lipase" evidence="9">
    <location>
        <begin position="19"/>
        <end position="416"/>
    </location>
</feature>
<name>A0AAV7IQ76_COTGL</name>
<dbReference type="Pfam" id="PF04083">
    <property type="entry name" value="Abhydro_lipase"/>
    <property type="match status" value="1"/>
</dbReference>
<evidence type="ECO:0000256" key="8">
    <source>
        <dbReference type="PIRSR" id="PIRSR000862-1"/>
    </source>
</evidence>
<evidence type="ECO:0000256" key="6">
    <source>
        <dbReference type="ARBA" id="ARBA00023180"/>
    </source>
</evidence>
<feature type="active site" description="Nucleophile" evidence="8">
    <location>
        <position position="184"/>
    </location>
</feature>
<dbReference type="FunFam" id="3.40.50.1820:FF:000021">
    <property type="entry name" value="Lipase"/>
    <property type="match status" value="1"/>
</dbReference>
<evidence type="ECO:0000256" key="5">
    <source>
        <dbReference type="ARBA" id="ARBA00023098"/>
    </source>
</evidence>
<dbReference type="GO" id="GO:0016042">
    <property type="term" value="P:lipid catabolic process"/>
    <property type="evidence" value="ECO:0007669"/>
    <property type="project" value="UniProtKB-KW"/>
</dbReference>
<sequence length="416" mass="47680">MIFQFGIVCLALSLGTDAFFVEEDHPRISKFDLSENVFRYNEDANLNARELISKYGYRGETHKVTTQDGYILELHRITGPNSNPNPENKTAILLMHGLLSSSVDWIISGPKKALAYMLADKGYDVWMGNARGNHYSRSHKRLSVLDKQFWQFSWHEIGVYDLPAMIDYILDNTESQKIFYAAHSQGTTAFFVMCSTMPKYNDKIIAMSALAPVAYVGHMTSPFFQILTRFAPMIEAGMNLLGMYEFQPTEKFMKNLKALICDPEAWSQPICENVMFLVAGFGSDQMNRTLLPAILGHVPAGSSTKQFIHYSQMVKSRKFRQFDHGLIENYRRYGRFTPPDYELFKVTAPVVLHYCVNDWLSSVKDIEILAQQLPNVHSRIKVPHPPFAHLDYLWGKHANELLYEKVLDIMSLFSQK</sequence>
<feature type="signal peptide" evidence="9">
    <location>
        <begin position="1"/>
        <end position="18"/>
    </location>
</feature>
<feature type="active site" description="Charge relay system" evidence="8">
    <location>
        <position position="389"/>
    </location>
</feature>
<dbReference type="EMBL" id="JAHXZJ010001119">
    <property type="protein sequence ID" value="KAH0554736.1"/>
    <property type="molecule type" value="Genomic_DNA"/>
</dbReference>
<keyword evidence="12" id="KW-1185">Reference proteome</keyword>